<proteinExistence type="predicted"/>
<reference evidence="2" key="1">
    <citation type="submission" date="2021-09" db="EMBL/GenBank/DDBJ databases">
        <title>Fulvivirga sp. isolated from coastal sediment.</title>
        <authorList>
            <person name="Yu H."/>
        </authorList>
    </citation>
    <scope>NUCLEOTIDE SEQUENCE</scope>
    <source>
        <strain evidence="2">1062</strain>
    </source>
</reference>
<protein>
    <recommendedName>
        <fullName evidence="6">Lipoprotein</fullName>
    </recommendedName>
</protein>
<evidence type="ECO:0000313" key="4">
    <source>
        <dbReference type="EMBL" id="MCA6077583.1"/>
    </source>
</evidence>
<evidence type="ECO:0008006" key="6">
    <source>
        <dbReference type="Google" id="ProtNLM"/>
    </source>
</evidence>
<keyword evidence="5" id="KW-1185">Reference proteome</keyword>
<organism evidence="2 5">
    <name type="scientific">Fulvivirga sedimenti</name>
    <dbReference type="NCBI Taxonomy" id="2879465"/>
    <lineage>
        <taxon>Bacteria</taxon>
        <taxon>Pseudomonadati</taxon>
        <taxon>Bacteroidota</taxon>
        <taxon>Cytophagia</taxon>
        <taxon>Cytophagales</taxon>
        <taxon>Fulvivirgaceae</taxon>
        <taxon>Fulvivirga</taxon>
    </lineage>
</organism>
<feature type="signal peptide" evidence="1">
    <location>
        <begin position="1"/>
        <end position="19"/>
    </location>
</feature>
<accession>A0A9X1HQU1</accession>
<dbReference type="PROSITE" id="PS51257">
    <property type="entry name" value="PROKAR_LIPOPROTEIN"/>
    <property type="match status" value="1"/>
</dbReference>
<evidence type="ECO:0000256" key="1">
    <source>
        <dbReference type="SAM" id="SignalP"/>
    </source>
</evidence>
<dbReference type="Proteomes" id="UP001139409">
    <property type="component" value="Unassembled WGS sequence"/>
</dbReference>
<evidence type="ECO:0000313" key="5">
    <source>
        <dbReference type="Proteomes" id="UP001139409"/>
    </source>
</evidence>
<name>A0A9X1HQU1_9BACT</name>
<keyword evidence="1" id="KW-0732">Signal</keyword>
<sequence>MKKNILFLSALITVGFLTACNDEGEKISPEASEEVSLLVAASVASNTYGVNALLQESVALYQTAQGSANGRSAVCDYTDSGSEQISSTDGSMVTYNYSYSYDVSVNCSSIQVPVSLSVDFTYSGSFDGPKLTWSHDGNGDFEISLDANQNLVYNGTYDRSGEYNVKERENINGSSNVDITLTSLTIDPETQTIISGSGLYEIQVTRSDRSYTLKGSITFNGDGTASLIINGSTVTFNLISGNLIQD</sequence>
<evidence type="ECO:0000313" key="3">
    <source>
        <dbReference type="EMBL" id="MCA6076455.1"/>
    </source>
</evidence>
<evidence type="ECO:0000313" key="2">
    <source>
        <dbReference type="EMBL" id="MCA6075278.1"/>
    </source>
</evidence>
<dbReference type="EMBL" id="JAIXNE010000002">
    <property type="protein sequence ID" value="MCA6075278.1"/>
    <property type="molecule type" value="Genomic_DNA"/>
</dbReference>
<dbReference type="AlphaFoldDB" id="A0A9X1HQU1"/>
<feature type="chain" id="PRO_5041155342" description="Lipoprotein" evidence="1">
    <location>
        <begin position="20"/>
        <end position="246"/>
    </location>
</feature>
<dbReference type="RefSeq" id="WP_225698381.1">
    <property type="nucleotide sequence ID" value="NZ_JAIXNE010000002.1"/>
</dbReference>
<dbReference type="EMBL" id="JAIXNE010000003">
    <property type="protein sequence ID" value="MCA6076455.1"/>
    <property type="molecule type" value="Genomic_DNA"/>
</dbReference>
<dbReference type="EMBL" id="JAIXNE010000004">
    <property type="protein sequence ID" value="MCA6077583.1"/>
    <property type="molecule type" value="Genomic_DNA"/>
</dbReference>
<gene>
    <name evidence="2" type="ORF">LDX50_10385</name>
    <name evidence="3" type="ORF">LDX50_16355</name>
    <name evidence="4" type="ORF">LDX50_22075</name>
</gene>
<comment type="caution">
    <text evidence="2">The sequence shown here is derived from an EMBL/GenBank/DDBJ whole genome shotgun (WGS) entry which is preliminary data.</text>
</comment>